<proteinExistence type="predicted"/>
<comment type="caution">
    <text evidence="1">The sequence shown here is derived from an EMBL/GenBank/DDBJ whole genome shotgun (WGS) entry which is preliminary data.</text>
</comment>
<dbReference type="RefSeq" id="WP_236208455.1">
    <property type="nucleotide sequence ID" value="NZ_BQIM01000055.1"/>
</dbReference>
<gene>
    <name evidence="1" type="primary">N</name>
    <name evidence="1" type="ORF">TUM20286_27940</name>
</gene>
<organism evidence="1 2">
    <name type="scientific">Pseudomonas tohonis</name>
    <dbReference type="NCBI Taxonomy" id="2725477"/>
    <lineage>
        <taxon>Bacteria</taxon>
        <taxon>Pseudomonadati</taxon>
        <taxon>Pseudomonadota</taxon>
        <taxon>Gammaproteobacteria</taxon>
        <taxon>Pseudomonadales</taxon>
        <taxon>Pseudomonadaceae</taxon>
        <taxon>Pseudomonas</taxon>
    </lineage>
</organism>
<evidence type="ECO:0000313" key="1">
    <source>
        <dbReference type="EMBL" id="GJN53042.1"/>
    </source>
</evidence>
<reference evidence="1 2" key="1">
    <citation type="submission" date="2021-12" db="EMBL/GenBank/DDBJ databases">
        <title>Characterization of novel class B3 metallo-beta-lactamase from novel Pseudomonas species.</title>
        <authorList>
            <person name="Yamada K."/>
            <person name="Aoki K."/>
            <person name="Ishii Y."/>
        </authorList>
    </citation>
    <scope>NUCLEOTIDE SEQUENCE [LARGE SCALE GENOMIC DNA]</scope>
    <source>
        <strain evidence="1 2">TUM20286</strain>
    </source>
</reference>
<name>A0ABQ4W0T4_9PSED</name>
<sequence>MQKHTRIAFNAYLGQQAKINEVDSATVTFTVAPTPAQKLETAIQHSNTFLKKINIIGVDEAEGEAILLGVNGPTASRTKTNPATGTKRKPRDVGALTKDTYACKKTNFDTAFPYAKLDAWAKFQDFQTRLSGSIAVQQGLDRIMIGFNGTSAADDTDLATNQLLQDVNIGWLQKIRTSAPDRVIDEGATPGKVTVGATGDYKTLDALAFDAKQLLDPWHRSRTDLVVIVDPALLHEKQLKALENGADSNQEAKAADDIVANTRLGGMPIEYDAPFFIEGGLFITPLSNLSIYVQNGKRRRHIRDEPDFDQVADYQSSNEAYVIEDFGASALVENIEKV</sequence>
<keyword evidence="2" id="KW-1185">Reference proteome</keyword>
<dbReference type="EMBL" id="BQKM01000005">
    <property type="protein sequence ID" value="GJN53042.1"/>
    <property type="molecule type" value="Genomic_DNA"/>
</dbReference>
<protein>
    <submittedName>
        <fullName evidence="1">Phage major capsid protein, P2 family</fullName>
    </submittedName>
</protein>
<dbReference type="Proteomes" id="UP001054892">
    <property type="component" value="Unassembled WGS sequence"/>
</dbReference>
<dbReference type="NCBIfam" id="TIGR01551">
    <property type="entry name" value="major_capsid_P2"/>
    <property type="match status" value="1"/>
</dbReference>
<evidence type="ECO:0000313" key="2">
    <source>
        <dbReference type="Proteomes" id="UP001054892"/>
    </source>
</evidence>
<dbReference type="InterPro" id="IPR006441">
    <property type="entry name" value="Phage_P2_GpN"/>
</dbReference>
<dbReference type="Pfam" id="PF05125">
    <property type="entry name" value="Phage_cap_P2"/>
    <property type="match status" value="1"/>
</dbReference>
<accession>A0ABQ4W0T4</accession>